<evidence type="ECO:0000256" key="2">
    <source>
        <dbReference type="ARBA" id="ARBA00022679"/>
    </source>
</evidence>
<evidence type="ECO:0000259" key="4">
    <source>
        <dbReference type="Pfam" id="PF13579"/>
    </source>
</evidence>
<sequence length="413" mass="45535">MKVLHVIATADPRSGGPIHGVIAGSEIWRRHGCERHVLTLDPPTAPWIGALPMNVIAVGMDGPMADWIRRHVPISRYGYSPRLVRWLKKNAANYDAIIVNGLWNYASLGAWRALRGGGAPYVVFTHGMLDPWFNRAYPVKTLFKRLYWLLLEHRVLRDARGVMFTAEEERRLARNSFKPYVARDHVAGYGARRVEGDPEAQIAAFFATAPELRGRGFILFLSRIDEKKGVDLLIQAFARAVEDFPDVDIVIAGPDQSGLKARLAALARAMNIGARIHWPGMLSGDAKWGAFRAAKFFVLPSHQENFGIVVAEALSLGTPVLITDKVNIWREVEADGAGVVVSDDVDGVERGLRHLCGLSAAEREAMTRAARACFDARFDLDANALDFLALMKRLCAADNHAAQAGEIFSSPPI</sequence>
<dbReference type="PANTHER" id="PTHR12526">
    <property type="entry name" value="GLYCOSYLTRANSFERASE"/>
    <property type="match status" value="1"/>
</dbReference>
<evidence type="ECO:0000259" key="3">
    <source>
        <dbReference type="Pfam" id="PF00534"/>
    </source>
</evidence>
<evidence type="ECO:0000256" key="1">
    <source>
        <dbReference type="ARBA" id="ARBA00022676"/>
    </source>
</evidence>
<dbReference type="Gene3D" id="3.40.50.2000">
    <property type="entry name" value="Glycogen Phosphorylase B"/>
    <property type="match status" value="2"/>
</dbReference>
<dbReference type="GO" id="GO:0016757">
    <property type="term" value="F:glycosyltransferase activity"/>
    <property type="evidence" value="ECO:0007669"/>
    <property type="project" value="UniProtKB-KW"/>
</dbReference>
<comment type="caution">
    <text evidence="5">The sequence shown here is derived from an EMBL/GenBank/DDBJ whole genome shotgun (WGS) entry which is preliminary data.</text>
</comment>
<dbReference type="Proteomes" id="UP001139104">
    <property type="component" value="Unassembled WGS sequence"/>
</dbReference>
<gene>
    <name evidence="5" type="ORF">K2U94_10965</name>
</gene>
<evidence type="ECO:0000313" key="6">
    <source>
        <dbReference type="Proteomes" id="UP001139104"/>
    </source>
</evidence>
<accession>A0ABS9Z8B2</accession>
<organism evidence="5 6">
    <name type="scientific">Candidatus Rhodoblastus alkanivorans</name>
    <dbReference type="NCBI Taxonomy" id="2954117"/>
    <lineage>
        <taxon>Bacteria</taxon>
        <taxon>Pseudomonadati</taxon>
        <taxon>Pseudomonadota</taxon>
        <taxon>Alphaproteobacteria</taxon>
        <taxon>Hyphomicrobiales</taxon>
        <taxon>Rhodoblastaceae</taxon>
        <taxon>Rhodoblastus</taxon>
    </lineage>
</organism>
<dbReference type="Pfam" id="PF00534">
    <property type="entry name" value="Glycos_transf_1"/>
    <property type="match status" value="1"/>
</dbReference>
<evidence type="ECO:0000313" key="5">
    <source>
        <dbReference type="EMBL" id="MCI4683281.1"/>
    </source>
</evidence>
<reference evidence="5" key="1">
    <citation type="journal article" date="2022" name="ISME J.">
        <title>Identification of active gaseous-alkane degraders at natural gas seeps.</title>
        <authorList>
            <person name="Farhan Ul Haque M."/>
            <person name="Hernandez M."/>
            <person name="Crombie A.T."/>
            <person name="Murrell J.C."/>
        </authorList>
    </citation>
    <scope>NUCLEOTIDE SEQUENCE</scope>
    <source>
        <strain evidence="5">PC2</strain>
    </source>
</reference>
<keyword evidence="6" id="KW-1185">Reference proteome</keyword>
<keyword evidence="2 5" id="KW-0808">Transferase</keyword>
<feature type="domain" description="Glycosyl transferase family 1" evidence="3">
    <location>
        <begin position="214"/>
        <end position="371"/>
    </location>
</feature>
<protein>
    <submittedName>
        <fullName evidence="5">Glycosyltransferase</fullName>
        <ecNumber evidence="5">2.4.-.-</ecNumber>
    </submittedName>
</protein>
<dbReference type="InterPro" id="IPR001296">
    <property type="entry name" value="Glyco_trans_1"/>
</dbReference>
<dbReference type="InterPro" id="IPR028098">
    <property type="entry name" value="Glyco_trans_4-like_N"/>
</dbReference>
<dbReference type="Pfam" id="PF13579">
    <property type="entry name" value="Glyco_trans_4_4"/>
    <property type="match status" value="1"/>
</dbReference>
<proteinExistence type="predicted"/>
<feature type="domain" description="Glycosyltransferase subfamily 4-like N-terminal" evidence="4">
    <location>
        <begin position="28"/>
        <end position="177"/>
    </location>
</feature>
<dbReference type="SUPFAM" id="SSF53756">
    <property type="entry name" value="UDP-Glycosyltransferase/glycogen phosphorylase"/>
    <property type="match status" value="1"/>
</dbReference>
<keyword evidence="1 5" id="KW-0328">Glycosyltransferase</keyword>
<dbReference type="RefSeq" id="WP_243067243.1">
    <property type="nucleotide sequence ID" value="NZ_JAIVFK010000025.1"/>
</dbReference>
<dbReference type="EC" id="2.4.-.-" evidence="5"/>
<name>A0ABS9Z8B2_9HYPH</name>
<dbReference type="EMBL" id="JAIVFP010000001">
    <property type="protein sequence ID" value="MCI4683281.1"/>
    <property type="molecule type" value="Genomic_DNA"/>
</dbReference>
<dbReference type="PANTHER" id="PTHR12526:SF510">
    <property type="entry name" value="D-INOSITOL 3-PHOSPHATE GLYCOSYLTRANSFERASE"/>
    <property type="match status" value="1"/>
</dbReference>